<name>A0A1I0L347_9BACT</name>
<evidence type="ECO:0000256" key="4">
    <source>
        <dbReference type="ARBA" id="ARBA00022519"/>
    </source>
</evidence>
<feature type="transmembrane region" description="Helical" evidence="8">
    <location>
        <begin position="161"/>
        <end position="179"/>
    </location>
</feature>
<comment type="subcellular location">
    <subcellularLocation>
        <location evidence="1">Cell inner membrane</location>
        <topology evidence="1">Multi-pass membrane protein</topology>
    </subcellularLocation>
</comment>
<keyword evidence="6 8" id="KW-1133">Transmembrane helix</keyword>
<keyword evidence="5 8" id="KW-0812">Transmembrane</keyword>
<organism evidence="10 11">
    <name type="scientific">Stigmatella erecta</name>
    <dbReference type="NCBI Taxonomy" id="83460"/>
    <lineage>
        <taxon>Bacteria</taxon>
        <taxon>Pseudomonadati</taxon>
        <taxon>Myxococcota</taxon>
        <taxon>Myxococcia</taxon>
        <taxon>Myxococcales</taxon>
        <taxon>Cystobacterineae</taxon>
        <taxon>Archangiaceae</taxon>
        <taxon>Stigmatella</taxon>
    </lineage>
</organism>
<dbReference type="GO" id="GO:0005886">
    <property type="term" value="C:plasma membrane"/>
    <property type="evidence" value="ECO:0007669"/>
    <property type="project" value="UniProtKB-SubCell"/>
</dbReference>
<evidence type="ECO:0000313" key="10">
    <source>
        <dbReference type="EMBL" id="SEU32888.1"/>
    </source>
</evidence>
<dbReference type="AlphaFoldDB" id="A0A1I0L347"/>
<evidence type="ECO:0000256" key="5">
    <source>
        <dbReference type="ARBA" id="ARBA00022692"/>
    </source>
</evidence>
<feature type="domain" description="Major facilitator superfamily (MFS) profile" evidence="9">
    <location>
        <begin position="144"/>
        <end position="395"/>
    </location>
</feature>
<keyword evidence="7 8" id="KW-0472">Membrane</keyword>
<feature type="transmembrane region" description="Helical" evidence="8">
    <location>
        <begin position="12"/>
        <end position="34"/>
    </location>
</feature>
<proteinExistence type="predicted"/>
<dbReference type="GO" id="GO:0015528">
    <property type="term" value="F:lactose:proton symporter activity"/>
    <property type="evidence" value="ECO:0007669"/>
    <property type="project" value="TreeGrafter"/>
</dbReference>
<feature type="transmembrane region" description="Helical" evidence="8">
    <location>
        <begin position="137"/>
        <end position="155"/>
    </location>
</feature>
<evidence type="ECO:0000256" key="3">
    <source>
        <dbReference type="ARBA" id="ARBA00022475"/>
    </source>
</evidence>
<feature type="transmembrane region" description="Helical" evidence="8">
    <location>
        <begin position="46"/>
        <end position="65"/>
    </location>
</feature>
<dbReference type="Pfam" id="PF12832">
    <property type="entry name" value="MFS_1_like"/>
    <property type="match status" value="1"/>
</dbReference>
<evidence type="ECO:0000256" key="1">
    <source>
        <dbReference type="ARBA" id="ARBA00004429"/>
    </source>
</evidence>
<dbReference type="InterPro" id="IPR036259">
    <property type="entry name" value="MFS_trans_sf"/>
</dbReference>
<gene>
    <name evidence="10" type="ORF">SAMN05443639_11715</name>
</gene>
<evidence type="ECO:0000256" key="8">
    <source>
        <dbReference type="SAM" id="Phobius"/>
    </source>
</evidence>
<feature type="transmembrane region" description="Helical" evidence="8">
    <location>
        <begin position="96"/>
        <end position="117"/>
    </location>
</feature>
<sequence length="395" mass="41193">MNPSQVAGRTPLAVFYFLYFGTVGITQPFLPAYLRSLDLSTSQVGLLLALSPLMSLVTPPVWGHLADRTGQIGRILTVLAVGATLCFAPLLKVDHFLALLATLAAFAAFSSSITPMVDSLALNRVAQVGGSYAHLRLFGSLGFVVITTSFGLMAQRVDARIVAVPLALLGLLALWSFTLHGRSASGASRHPLAGFQLLRGNTDLRWMLAATCLHWMACTPYNGMLAIHVLSLGLPPSVVGLSAGTAVTAEVAAMLLYPRFADRIAPRHLLCVAFGLSALRWLGMAFVTSALPLIALALVHSLTFGIFYVASVAFMARRIPVHLRATGQGLFSAITMGIGGLVGSASSGVGYALLGGHGLFAVAAGLEVVAALLVLQVSPPLSPPPDVAPVQAPAP</sequence>
<dbReference type="InterPro" id="IPR024989">
    <property type="entry name" value="MFS_assoc_dom"/>
</dbReference>
<keyword evidence="2" id="KW-0813">Transport</keyword>
<dbReference type="InterPro" id="IPR020846">
    <property type="entry name" value="MFS_dom"/>
</dbReference>
<evidence type="ECO:0000256" key="6">
    <source>
        <dbReference type="ARBA" id="ARBA00022989"/>
    </source>
</evidence>
<feature type="transmembrane region" description="Helical" evidence="8">
    <location>
        <begin position="269"/>
        <end position="287"/>
    </location>
</feature>
<dbReference type="EMBL" id="FOIJ01000017">
    <property type="protein sequence ID" value="SEU32888.1"/>
    <property type="molecule type" value="Genomic_DNA"/>
</dbReference>
<dbReference type="GO" id="GO:0030395">
    <property type="term" value="F:lactose binding"/>
    <property type="evidence" value="ECO:0007669"/>
    <property type="project" value="TreeGrafter"/>
</dbReference>
<feature type="transmembrane region" description="Helical" evidence="8">
    <location>
        <begin position="328"/>
        <end position="345"/>
    </location>
</feature>
<evidence type="ECO:0000313" key="11">
    <source>
        <dbReference type="Proteomes" id="UP000199181"/>
    </source>
</evidence>
<feature type="transmembrane region" description="Helical" evidence="8">
    <location>
        <begin position="293"/>
        <end position="316"/>
    </location>
</feature>
<dbReference type="Proteomes" id="UP000199181">
    <property type="component" value="Unassembled WGS sequence"/>
</dbReference>
<keyword evidence="11" id="KW-1185">Reference proteome</keyword>
<dbReference type="SUPFAM" id="SSF103473">
    <property type="entry name" value="MFS general substrate transporter"/>
    <property type="match status" value="1"/>
</dbReference>
<accession>A0A1I0L347</accession>
<dbReference type="InterPro" id="IPR026032">
    <property type="entry name" value="HcaT-like"/>
</dbReference>
<protein>
    <submittedName>
        <fullName evidence="10">MFS transporter, PPP family, 3-phenylpropionic acid transporter</fullName>
    </submittedName>
</protein>
<dbReference type="PIRSF" id="PIRSF004925">
    <property type="entry name" value="HcaT"/>
    <property type="match status" value="1"/>
</dbReference>
<dbReference type="Gene3D" id="1.20.1250.20">
    <property type="entry name" value="MFS general substrate transporter like domains"/>
    <property type="match status" value="2"/>
</dbReference>
<dbReference type="PANTHER" id="PTHR23522">
    <property type="entry name" value="BLL5896 PROTEIN"/>
    <property type="match status" value="1"/>
</dbReference>
<dbReference type="PROSITE" id="PS50850">
    <property type="entry name" value="MFS"/>
    <property type="match status" value="1"/>
</dbReference>
<keyword evidence="4" id="KW-0997">Cell inner membrane</keyword>
<evidence type="ECO:0000259" key="9">
    <source>
        <dbReference type="PROSITE" id="PS50850"/>
    </source>
</evidence>
<evidence type="ECO:0000256" key="7">
    <source>
        <dbReference type="ARBA" id="ARBA00023136"/>
    </source>
</evidence>
<dbReference type="RefSeq" id="WP_093524870.1">
    <property type="nucleotide sequence ID" value="NZ_FOIJ01000017.1"/>
</dbReference>
<keyword evidence="3" id="KW-1003">Cell membrane</keyword>
<reference evidence="11" key="1">
    <citation type="submission" date="2016-10" db="EMBL/GenBank/DDBJ databases">
        <authorList>
            <person name="Varghese N."/>
            <person name="Submissions S."/>
        </authorList>
    </citation>
    <scope>NUCLEOTIDE SEQUENCE [LARGE SCALE GENOMIC DNA]</scope>
    <source>
        <strain evidence="11">DSM 16858</strain>
    </source>
</reference>
<dbReference type="PANTHER" id="PTHR23522:SF10">
    <property type="entry name" value="3-PHENYLPROPIONIC ACID TRANSPORTER-RELATED"/>
    <property type="match status" value="1"/>
</dbReference>
<evidence type="ECO:0000256" key="2">
    <source>
        <dbReference type="ARBA" id="ARBA00022448"/>
    </source>
</evidence>